<dbReference type="InterPro" id="IPR050902">
    <property type="entry name" value="ABC_Transporter_SBP"/>
</dbReference>
<name>A0AAP8MGX3_9GAMM</name>
<evidence type="ECO:0000259" key="1">
    <source>
        <dbReference type="PROSITE" id="PS50983"/>
    </source>
</evidence>
<proteinExistence type="predicted"/>
<accession>A0AAP8MGX3</accession>
<dbReference type="PROSITE" id="PS50983">
    <property type="entry name" value="FE_B12_PBP"/>
    <property type="match status" value="1"/>
</dbReference>
<evidence type="ECO:0000313" key="2">
    <source>
        <dbReference type="EMBL" id="PLW87545.1"/>
    </source>
</evidence>
<protein>
    <recommendedName>
        <fullName evidence="1">Fe/B12 periplasmic-binding domain-containing protein</fullName>
    </recommendedName>
</protein>
<dbReference type="InterPro" id="IPR002491">
    <property type="entry name" value="ABC_transptr_periplasmic_BD"/>
</dbReference>
<dbReference type="AlphaFoldDB" id="A0AAP8MGX3"/>
<keyword evidence="3" id="KW-1185">Reference proteome</keyword>
<dbReference type="EMBL" id="PKUR01000001">
    <property type="protein sequence ID" value="PLW87545.1"/>
    <property type="molecule type" value="Genomic_DNA"/>
</dbReference>
<dbReference type="Gene3D" id="3.40.50.1980">
    <property type="entry name" value="Nitrogenase molybdenum iron protein domain"/>
    <property type="match status" value="2"/>
</dbReference>
<dbReference type="SUPFAM" id="SSF53807">
    <property type="entry name" value="Helical backbone' metal receptor"/>
    <property type="match status" value="1"/>
</dbReference>
<dbReference type="PANTHER" id="PTHR30535:SF4">
    <property type="entry name" value="HEMIN-BINDING PERIPLASMIC PROTEIN HMUT"/>
    <property type="match status" value="1"/>
</dbReference>
<organism evidence="2 3">
    <name type="scientific">Halioglobus japonicus</name>
    <dbReference type="NCBI Taxonomy" id="930805"/>
    <lineage>
        <taxon>Bacteria</taxon>
        <taxon>Pseudomonadati</taxon>
        <taxon>Pseudomonadota</taxon>
        <taxon>Gammaproteobacteria</taxon>
        <taxon>Cellvibrionales</taxon>
        <taxon>Halieaceae</taxon>
        <taxon>Halioglobus</taxon>
    </lineage>
</organism>
<evidence type="ECO:0000313" key="3">
    <source>
        <dbReference type="Proteomes" id="UP000235162"/>
    </source>
</evidence>
<gene>
    <name evidence="2" type="ORF">C0029_02885</name>
</gene>
<sequence>MSSLTHTGPDRPSTKIGVLRMQRGFMALMFGLVLAVSFGVHAQPRVISTDGGATQILFALNVDSALVGVDVTSALPEGYRSVPNVGYHRALSPEGVLALQPDLVIGSEHIGPAAVLSTLASADVAVLQLPSPDSVATLKANVQEIAQSTGATDHAAEVISAIEADSQRLAAADLGAERVAFILSIEPGKLLIAGTNTAGDAFIQLLGASNIGGFDAYRTLSAEALLELNPSLILVASHEGASPARLLELNAILEYGDAAKRGRILSVNAANLVAGLSPGAIADAVRLADSLGQSTAAQ</sequence>
<dbReference type="Proteomes" id="UP000235162">
    <property type="component" value="Unassembled WGS sequence"/>
</dbReference>
<comment type="caution">
    <text evidence="2">The sequence shown here is derived from an EMBL/GenBank/DDBJ whole genome shotgun (WGS) entry which is preliminary data.</text>
</comment>
<dbReference type="Pfam" id="PF01497">
    <property type="entry name" value="Peripla_BP_2"/>
    <property type="match status" value="1"/>
</dbReference>
<dbReference type="PANTHER" id="PTHR30535">
    <property type="entry name" value="VITAMIN B12-BINDING PROTEIN"/>
    <property type="match status" value="1"/>
</dbReference>
<reference evidence="2 3" key="1">
    <citation type="submission" date="2018-01" db="EMBL/GenBank/DDBJ databases">
        <title>The draft genome sequence of Halioglobus japonicus S1-36.</title>
        <authorList>
            <person name="Du Z.-J."/>
            <person name="Shi M.-J."/>
        </authorList>
    </citation>
    <scope>NUCLEOTIDE SEQUENCE [LARGE SCALE GENOMIC DNA]</scope>
    <source>
        <strain evidence="2 3">S1-36</strain>
    </source>
</reference>
<feature type="domain" description="Fe/B12 periplasmic-binding" evidence="1">
    <location>
        <begin position="45"/>
        <end position="295"/>
    </location>
</feature>